<accession>A0ABN3IEA3</accession>
<protein>
    <submittedName>
        <fullName evidence="2">Uncharacterized protein</fullName>
    </submittedName>
</protein>
<keyword evidence="3" id="KW-1185">Reference proteome</keyword>
<sequence length="517" mass="56974">MEFSTEQVIDAGYGQDDPEVEKAYKALERYLGDTAPRFYIPHGANFGHQASTLQFLKRFIALGIIKRAEIVYHSEETLEKLRKLLPQMGDGALPFDVSSGGRTVPITVVAVEHVSGQARLAISGGWDYTPAPEQGLFEELKRKRKPVDADPPSASEGAKKPPFLDEEIAALKSTVVIAVQPFTWETETTKINSFVHVASRKKPFFLGEELKEQKFEYMFYRRPRPQLADTAWKTLLEMPGKRETVAAAMAVLEGVRGRRLFCPVYGIADGPAATRNSPPVTVALFNLAGMIRVLQEDEPQFKKGAVVLLLRGLKDETWTAVKTRFEENPQDDPVVRNFTLKYLHAHGKANVIVRQDERDAKAISEAIESLQADEVLILSLDGLPQDVFDLMYAEATLPSLFEGAGTAGLAVSLGLPYIRFSPIACPVLPLGGEPTKESSAAQKAAESIATTPNSWKTAEVIPPVALAGHVRDSYDQAKPQHAYFAALGSHLQKNPVQDKLTAALKWVVDKQLLPKYD</sequence>
<evidence type="ECO:0000313" key="3">
    <source>
        <dbReference type="Proteomes" id="UP001501231"/>
    </source>
</evidence>
<feature type="region of interest" description="Disordered" evidence="1">
    <location>
        <begin position="142"/>
        <end position="161"/>
    </location>
</feature>
<name>A0ABN3IEA3_9ACTN</name>
<dbReference type="EMBL" id="BAAARW010000002">
    <property type="protein sequence ID" value="GAA2400587.1"/>
    <property type="molecule type" value="Genomic_DNA"/>
</dbReference>
<reference evidence="2 3" key="1">
    <citation type="journal article" date="2019" name="Int. J. Syst. Evol. Microbiol.">
        <title>The Global Catalogue of Microorganisms (GCM) 10K type strain sequencing project: providing services to taxonomists for standard genome sequencing and annotation.</title>
        <authorList>
            <consortium name="The Broad Institute Genomics Platform"/>
            <consortium name="The Broad Institute Genome Sequencing Center for Infectious Disease"/>
            <person name="Wu L."/>
            <person name="Ma J."/>
        </authorList>
    </citation>
    <scope>NUCLEOTIDE SEQUENCE [LARGE SCALE GENOMIC DNA]</scope>
    <source>
        <strain evidence="2 3">JCM 3325</strain>
    </source>
</reference>
<evidence type="ECO:0000256" key="1">
    <source>
        <dbReference type="SAM" id="MobiDB-lite"/>
    </source>
</evidence>
<evidence type="ECO:0000313" key="2">
    <source>
        <dbReference type="EMBL" id="GAA2400587.1"/>
    </source>
</evidence>
<gene>
    <name evidence="2" type="ORF">GCM10010191_04720</name>
</gene>
<organism evidence="2 3">
    <name type="scientific">Actinomadura vinacea</name>
    <dbReference type="NCBI Taxonomy" id="115336"/>
    <lineage>
        <taxon>Bacteria</taxon>
        <taxon>Bacillati</taxon>
        <taxon>Actinomycetota</taxon>
        <taxon>Actinomycetes</taxon>
        <taxon>Streptosporangiales</taxon>
        <taxon>Thermomonosporaceae</taxon>
        <taxon>Actinomadura</taxon>
    </lineage>
</organism>
<dbReference type="Proteomes" id="UP001501231">
    <property type="component" value="Unassembled WGS sequence"/>
</dbReference>
<dbReference type="RefSeq" id="WP_344586648.1">
    <property type="nucleotide sequence ID" value="NZ_BAAARW010000002.1"/>
</dbReference>
<proteinExistence type="predicted"/>
<comment type="caution">
    <text evidence="2">The sequence shown here is derived from an EMBL/GenBank/DDBJ whole genome shotgun (WGS) entry which is preliminary data.</text>
</comment>